<dbReference type="SUPFAM" id="SSF56112">
    <property type="entry name" value="Protein kinase-like (PK-like)"/>
    <property type="match status" value="1"/>
</dbReference>
<dbReference type="PROSITE" id="PS50011">
    <property type="entry name" value="PROTEIN_KINASE_DOM"/>
    <property type="match status" value="1"/>
</dbReference>
<evidence type="ECO:0000313" key="11">
    <source>
        <dbReference type="EMBL" id="KAL2851852.1"/>
    </source>
</evidence>
<dbReference type="InterPro" id="IPR000719">
    <property type="entry name" value="Prot_kinase_dom"/>
</dbReference>
<evidence type="ECO:0000313" key="12">
    <source>
        <dbReference type="Proteomes" id="UP001610444"/>
    </source>
</evidence>
<dbReference type="SMART" id="SM00220">
    <property type="entry name" value="S_TKc"/>
    <property type="match status" value="1"/>
</dbReference>
<proteinExistence type="predicted"/>
<dbReference type="Gene3D" id="3.30.200.20">
    <property type="entry name" value="Phosphorylase Kinase, domain 1"/>
    <property type="match status" value="1"/>
</dbReference>
<dbReference type="InterPro" id="IPR011009">
    <property type="entry name" value="Kinase-like_dom_sf"/>
</dbReference>
<keyword evidence="5" id="KW-0418">Kinase</keyword>
<protein>
    <recommendedName>
        <fullName evidence="1">non-specific serine/threonine protein kinase</fullName>
        <ecNumber evidence="1">2.7.11.1</ecNumber>
    </recommendedName>
</protein>
<evidence type="ECO:0000256" key="7">
    <source>
        <dbReference type="ARBA" id="ARBA00047899"/>
    </source>
</evidence>
<reference evidence="11 12" key="1">
    <citation type="submission" date="2024-07" db="EMBL/GenBank/DDBJ databases">
        <title>Section-level genome sequencing and comparative genomics of Aspergillus sections Usti and Cavernicolus.</title>
        <authorList>
            <consortium name="Lawrence Berkeley National Laboratory"/>
            <person name="Nybo J.L."/>
            <person name="Vesth T.C."/>
            <person name="Theobald S."/>
            <person name="Frisvad J.C."/>
            <person name="Larsen T.O."/>
            <person name="Kjaerboelling I."/>
            <person name="Rothschild-Mancinelli K."/>
            <person name="Lyhne E.K."/>
            <person name="Kogle M.E."/>
            <person name="Barry K."/>
            <person name="Clum A."/>
            <person name="Na H."/>
            <person name="Ledsgaard L."/>
            <person name="Lin J."/>
            <person name="Lipzen A."/>
            <person name="Kuo A."/>
            <person name="Riley R."/>
            <person name="Mondo S."/>
            <person name="LaButti K."/>
            <person name="Haridas S."/>
            <person name="Pangalinan J."/>
            <person name="Salamov A.A."/>
            <person name="Simmons B.A."/>
            <person name="Magnuson J.K."/>
            <person name="Chen J."/>
            <person name="Drula E."/>
            <person name="Henrissat B."/>
            <person name="Wiebenga A."/>
            <person name="Lubbers R.J."/>
            <person name="Gomes A.C."/>
            <person name="Macurrencykelacurrency M.R."/>
            <person name="Stajich J."/>
            <person name="Grigoriev I.V."/>
            <person name="Mortensen U.H."/>
            <person name="De vries R.P."/>
            <person name="Baker S.E."/>
            <person name="Andersen M.R."/>
        </authorList>
    </citation>
    <scope>NUCLEOTIDE SEQUENCE [LARGE SCALE GENOMIC DNA]</scope>
    <source>
        <strain evidence="11 12">CBS 756.74</strain>
    </source>
</reference>
<dbReference type="InterPro" id="IPR051334">
    <property type="entry name" value="SRPK"/>
</dbReference>
<feature type="domain" description="Protein kinase" evidence="10">
    <location>
        <begin position="82"/>
        <end position="420"/>
    </location>
</feature>
<dbReference type="Gene3D" id="1.10.510.10">
    <property type="entry name" value="Transferase(Phosphotransferase) domain 1"/>
    <property type="match status" value="1"/>
</dbReference>
<keyword evidence="4" id="KW-0547">Nucleotide-binding</keyword>
<evidence type="ECO:0000256" key="5">
    <source>
        <dbReference type="ARBA" id="ARBA00022777"/>
    </source>
</evidence>
<evidence type="ECO:0000256" key="9">
    <source>
        <dbReference type="SAM" id="MobiDB-lite"/>
    </source>
</evidence>
<comment type="caution">
    <text evidence="11">The sequence shown here is derived from an EMBL/GenBank/DDBJ whole genome shotgun (WGS) entry which is preliminary data.</text>
</comment>
<keyword evidence="2" id="KW-0723">Serine/threonine-protein kinase</keyword>
<dbReference type="Proteomes" id="UP001610444">
    <property type="component" value="Unassembled WGS sequence"/>
</dbReference>
<dbReference type="RefSeq" id="XP_070900109.1">
    <property type="nucleotide sequence ID" value="XM_071042936.1"/>
</dbReference>
<evidence type="ECO:0000256" key="1">
    <source>
        <dbReference type="ARBA" id="ARBA00012513"/>
    </source>
</evidence>
<dbReference type="GeneID" id="98158100"/>
<feature type="region of interest" description="Disordered" evidence="9">
    <location>
        <begin position="232"/>
        <end position="251"/>
    </location>
</feature>
<sequence>MTNSGHFNLRTAGFTSPKLLCPFPFLKSRTLTTTRTLEPRAFPGSGFDAIDISTKIEEETLPGYLAERYYPVQIGEVLNSRYQVLTKLGFGSASTVWLCQDLRDHCYQVLKIHVRSQRPLPEVEILKHLSALPQEHPGKKHVRLPLEVFEVTGPHGVHPCLLYAPSGVDIRDFMSCLEDDALPEELLRPTIRYILLALDYLHGANIIHTDVQPNNLLVGINDESILLEIEEDEMSNPSPRKQLPGRTIYTTHGMPVTTGEPVLSDLGEARIADSSSSQTGLIMPSVYRAPEVMLGMKWNNKVDIWAVGQMAWTLFEKGHLFQTHNLDSEVDHTKRYAEMVALLGPPPLEFLRRSKDSLKFWDENGNWRGLAEIPTQTLESRESRLEGENKRRFLQFLRKTMQWRPEDRPTAEDLFADEWVRGDDY</sequence>
<dbReference type="PANTHER" id="PTHR47634">
    <property type="entry name" value="PROTEIN KINASE DOMAIN-CONTAINING PROTEIN-RELATED"/>
    <property type="match status" value="1"/>
</dbReference>
<comment type="catalytic activity">
    <reaction evidence="8">
        <text>L-seryl-[protein] + ATP = O-phospho-L-seryl-[protein] + ADP + H(+)</text>
        <dbReference type="Rhea" id="RHEA:17989"/>
        <dbReference type="Rhea" id="RHEA-COMP:9863"/>
        <dbReference type="Rhea" id="RHEA-COMP:11604"/>
        <dbReference type="ChEBI" id="CHEBI:15378"/>
        <dbReference type="ChEBI" id="CHEBI:29999"/>
        <dbReference type="ChEBI" id="CHEBI:30616"/>
        <dbReference type="ChEBI" id="CHEBI:83421"/>
        <dbReference type="ChEBI" id="CHEBI:456216"/>
        <dbReference type="EC" id="2.7.11.1"/>
    </reaction>
</comment>
<comment type="catalytic activity">
    <reaction evidence="7">
        <text>L-threonyl-[protein] + ATP = O-phospho-L-threonyl-[protein] + ADP + H(+)</text>
        <dbReference type="Rhea" id="RHEA:46608"/>
        <dbReference type="Rhea" id="RHEA-COMP:11060"/>
        <dbReference type="Rhea" id="RHEA-COMP:11605"/>
        <dbReference type="ChEBI" id="CHEBI:15378"/>
        <dbReference type="ChEBI" id="CHEBI:30013"/>
        <dbReference type="ChEBI" id="CHEBI:30616"/>
        <dbReference type="ChEBI" id="CHEBI:61977"/>
        <dbReference type="ChEBI" id="CHEBI:456216"/>
        <dbReference type="EC" id="2.7.11.1"/>
    </reaction>
</comment>
<evidence type="ECO:0000256" key="8">
    <source>
        <dbReference type="ARBA" id="ARBA00048679"/>
    </source>
</evidence>
<dbReference type="PANTHER" id="PTHR47634:SF9">
    <property type="entry name" value="PROTEIN KINASE DOMAIN-CONTAINING PROTEIN-RELATED"/>
    <property type="match status" value="1"/>
</dbReference>
<keyword evidence="6" id="KW-0067">ATP-binding</keyword>
<name>A0ABR4KIG7_9EURO</name>
<evidence type="ECO:0000256" key="3">
    <source>
        <dbReference type="ARBA" id="ARBA00022679"/>
    </source>
</evidence>
<dbReference type="EMBL" id="JBFXLR010000017">
    <property type="protein sequence ID" value="KAL2851852.1"/>
    <property type="molecule type" value="Genomic_DNA"/>
</dbReference>
<evidence type="ECO:0000259" key="10">
    <source>
        <dbReference type="PROSITE" id="PS50011"/>
    </source>
</evidence>
<keyword evidence="3" id="KW-0808">Transferase</keyword>
<evidence type="ECO:0000256" key="4">
    <source>
        <dbReference type="ARBA" id="ARBA00022741"/>
    </source>
</evidence>
<dbReference type="EC" id="2.7.11.1" evidence="1"/>
<gene>
    <name evidence="11" type="ORF">BJX68DRAFT_254805</name>
</gene>
<evidence type="ECO:0000256" key="2">
    <source>
        <dbReference type="ARBA" id="ARBA00022527"/>
    </source>
</evidence>
<accession>A0ABR4KIG7</accession>
<evidence type="ECO:0000256" key="6">
    <source>
        <dbReference type="ARBA" id="ARBA00022840"/>
    </source>
</evidence>
<keyword evidence="12" id="KW-1185">Reference proteome</keyword>
<organism evidence="11 12">
    <name type="scientific">Aspergillus pseudodeflectus</name>
    <dbReference type="NCBI Taxonomy" id="176178"/>
    <lineage>
        <taxon>Eukaryota</taxon>
        <taxon>Fungi</taxon>
        <taxon>Dikarya</taxon>
        <taxon>Ascomycota</taxon>
        <taxon>Pezizomycotina</taxon>
        <taxon>Eurotiomycetes</taxon>
        <taxon>Eurotiomycetidae</taxon>
        <taxon>Eurotiales</taxon>
        <taxon>Aspergillaceae</taxon>
        <taxon>Aspergillus</taxon>
        <taxon>Aspergillus subgen. Nidulantes</taxon>
    </lineage>
</organism>
<dbReference type="Pfam" id="PF00069">
    <property type="entry name" value="Pkinase"/>
    <property type="match status" value="1"/>
</dbReference>